<organism evidence="2">
    <name type="scientific">Sesamum calycinum</name>
    <dbReference type="NCBI Taxonomy" id="2727403"/>
    <lineage>
        <taxon>Eukaryota</taxon>
        <taxon>Viridiplantae</taxon>
        <taxon>Streptophyta</taxon>
        <taxon>Embryophyta</taxon>
        <taxon>Tracheophyta</taxon>
        <taxon>Spermatophyta</taxon>
        <taxon>Magnoliopsida</taxon>
        <taxon>eudicotyledons</taxon>
        <taxon>Gunneridae</taxon>
        <taxon>Pentapetalae</taxon>
        <taxon>asterids</taxon>
        <taxon>lamiids</taxon>
        <taxon>Lamiales</taxon>
        <taxon>Pedaliaceae</taxon>
        <taxon>Sesamum</taxon>
    </lineage>
</organism>
<accession>A0AAW2J1V2</accession>
<feature type="compositionally biased region" description="Basic and acidic residues" evidence="1">
    <location>
        <begin position="160"/>
        <end position="172"/>
    </location>
</feature>
<sequence length="172" mass="19328">MLLNAPDMSTSLGCLSSSLSPKIRSMKRVLCSPETNLPHECNFSPATESADVQEISEEKNENSGASKYFVRVQKHKRNRAEVLMTIFICSSSPTFPQLRRIRVPWTTAEEEALKELNKERVKVATALKSLQEKLEEMTWLSKSNVSVQDEDCDLQPGDESIPKDSLGDKLQI</sequence>
<reference evidence="2" key="2">
    <citation type="journal article" date="2024" name="Plant">
        <title>Genomic evolution and insights into agronomic trait innovations of Sesamum species.</title>
        <authorList>
            <person name="Miao H."/>
            <person name="Wang L."/>
            <person name="Qu L."/>
            <person name="Liu H."/>
            <person name="Sun Y."/>
            <person name="Le M."/>
            <person name="Wang Q."/>
            <person name="Wei S."/>
            <person name="Zheng Y."/>
            <person name="Lin W."/>
            <person name="Duan Y."/>
            <person name="Cao H."/>
            <person name="Xiong S."/>
            <person name="Wang X."/>
            <person name="Wei L."/>
            <person name="Li C."/>
            <person name="Ma Q."/>
            <person name="Ju M."/>
            <person name="Zhao R."/>
            <person name="Li G."/>
            <person name="Mu C."/>
            <person name="Tian Q."/>
            <person name="Mei H."/>
            <person name="Zhang T."/>
            <person name="Gao T."/>
            <person name="Zhang H."/>
        </authorList>
    </citation>
    <scope>NUCLEOTIDE SEQUENCE</scope>
    <source>
        <strain evidence="2">KEN8</strain>
    </source>
</reference>
<evidence type="ECO:0000256" key="1">
    <source>
        <dbReference type="SAM" id="MobiDB-lite"/>
    </source>
</evidence>
<feature type="region of interest" description="Disordered" evidence="1">
    <location>
        <begin position="149"/>
        <end position="172"/>
    </location>
</feature>
<protein>
    <submittedName>
        <fullName evidence="2">Uncharacterized protein</fullName>
    </submittedName>
</protein>
<name>A0AAW2J1V2_9LAMI</name>
<comment type="caution">
    <text evidence="2">The sequence shown here is derived from an EMBL/GenBank/DDBJ whole genome shotgun (WGS) entry which is preliminary data.</text>
</comment>
<dbReference type="EMBL" id="JACGWM010001740">
    <property type="protein sequence ID" value="KAL0288556.1"/>
    <property type="molecule type" value="Genomic_DNA"/>
</dbReference>
<gene>
    <name evidence="2" type="ORF">Scaly_2726300</name>
</gene>
<proteinExistence type="predicted"/>
<reference evidence="2" key="1">
    <citation type="submission" date="2020-06" db="EMBL/GenBank/DDBJ databases">
        <authorList>
            <person name="Li T."/>
            <person name="Hu X."/>
            <person name="Zhang T."/>
            <person name="Song X."/>
            <person name="Zhang H."/>
            <person name="Dai N."/>
            <person name="Sheng W."/>
            <person name="Hou X."/>
            <person name="Wei L."/>
        </authorList>
    </citation>
    <scope>NUCLEOTIDE SEQUENCE</scope>
    <source>
        <strain evidence="2">KEN8</strain>
        <tissue evidence="2">Leaf</tissue>
    </source>
</reference>
<dbReference type="AlphaFoldDB" id="A0AAW2J1V2"/>
<evidence type="ECO:0000313" key="2">
    <source>
        <dbReference type="EMBL" id="KAL0288556.1"/>
    </source>
</evidence>